<reference evidence="2 3" key="1">
    <citation type="submission" date="2017-11" db="EMBL/GenBank/DDBJ databases">
        <title>Revised Sequence and Annotation of the Rhodobaca barguzinensis strain alga05 Genome.</title>
        <authorList>
            <person name="Kopejtka K."/>
            <person name="Tomasch J.M."/>
            <person name="Bunk B."/>
            <person name="Koblizek M."/>
        </authorList>
    </citation>
    <scope>NUCLEOTIDE SEQUENCE [LARGE SCALE GENOMIC DNA]</scope>
    <source>
        <strain evidence="3">alga05</strain>
    </source>
</reference>
<organism evidence="2 3">
    <name type="scientific">Roseinatronobacter bogoriensis subsp. barguzinensis</name>
    <dbReference type="NCBI Taxonomy" id="441209"/>
    <lineage>
        <taxon>Bacteria</taxon>
        <taxon>Pseudomonadati</taxon>
        <taxon>Pseudomonadota</taxon>
        <taxon>Alphaproteobacteria</taxon>
        <taxon>Rhodobacterales</taxon>
        <taxon>Paracoccaceae</taxon>
        <taxon>Roseinatronobacter</taxon>
    </lineage>
</organism>
<dbReference type="NCBIfam" id="TIGR00738">
    <property type="entry name" value="rrf2_super"/>
    <property type="match status" value="1"/>
</dbReference>
<evidence type="ECO:0000313" key="2">
    <source>
        <dbReference type="EMBL" id="ATX66120.1"/>
    </source>
</evidence>
<dbReference type="OrthoDB" id="9795923at2"/>
<dbReference type="Gene3D" id="1.10.10.10">
    <property type="entry name" value="Winged helix-like DNA-binding domain superfamily/Winged helix DNA-binding domain"/>
    <property type="match status" value="1"/>
</dbReference>
<dbReference type="GO" id="GO:0005829">
    <property type="term" value="C:cytosol"/>
    <property type="evidence" value="ECO:0007669"/>
    <property type="project" value="TreeGrafter"/>
</dbReference>
<dbReference type="Proteomes" id="UP000228948">
    <property type="component" value="Chromosome"/>
</dbReference>
<keyword evidence="3" id="KW-1185">Reference proteome</keyword>
<dbReference type="GO" id="GO:0003677">
    <property type="term" value="F:DNA binding"/>
    <property type="evidence" value="ECO:0007669"/>
    <property type="project" value="UniProtKB-KW"/>
</dbReference>
<dbReference type="PROSITE" id="PS51197">
    <property type="entry name" value="HTH_RRF2_2"/>
    <property type="match status" value="1"/>
</dbReference>
<dbReference type="GO" id="GO:0003700">
    <property type="term" value="F:DNA-binding transcription factor activity"/>
    <property type="evidence" value="ECO:0007669"/>
    <property type="project" value="TreeGrafter"/>
</dbReference>
<dbReference type="STRING" id="441209.GCA_001870665_01792"/>
<dbReference type="EMBL" id="CP024899">
    <property type="protein sequence ID" value="ATX66120.1"/>
    <property type="molecule type" value="Genomic_DNA"/>
</dbReference>
<dbReference type="Pfam" id="PF02082">
    <property type="entry name" value="Rrf2"/>
    <property type="match status" value="1"/>
</dbReference>
<dbReference type="SUPFAM" id="SSF46785">
    <property type="entry name" value="Winged helix' DNA-binding domain"/>
    <property type="match status" value="1"/>
</dbReference>
<accession>A0A2K8KIZ1</accession>
<dbReference type="PANTHER" id="PTHR33221:SF4">
    <property type="entry name" value="HTH-TYPE TRANSCRIPTIONAL REPRESSOR NSRR"/>
    <property type="match status" value="1"/>
</dbReference>
<gene>
    <name evidence="2" type="ORF">BG454_10070</name>
</gene>
<name>A0A2K8KIZ1_9RHOB</name>
<proteinExistence type="predicted"/>
<dbReference type="InterPro" id="IPR036390">
    <property type="entry name" value="WH_DNA-bd_sf"/>
</dbReference>
<dbReference type="KEGG" id="rbg:BG454_10070"/>
<dbReference type="PANTHER" id="PTHR33221">
    <property type="entry name" value="WINGED HELIX-TURN-HELIX TRANSCRIPTIONAL REGULATOR, RRF2 FAMILY"/>
    <property type="match status" value="1"/>
</dbReference>
<evidence type="ECO:0000313" key="3">
    <source>
        <dbReference type="Proteomes" id="UP000228948"/>
    </source>
</evidence>
<keyword evidence="1" id="KW-0238">DNA-binding</keyword>
<dbReference type="AlphaFoldDB" id="A0A2K8KIZ1"/>
<dbReference type="InterPro" id="IPR036388">
    <property type="entry name" value="WH-like_DNA-bd_sf"/>
</dbReference>
<protein>
    <submittedName>
        <fullName evidence="2">Rrf2 family transcriptional regulator</fullName>
    </submittedName>
</protein>
<evidence type="ECO:0000256" key="1">
    <source>
        <dbReference type="ARBA" id="ARBA00023125"/>
    </source>
</evidence>
<dbReference type="RefSeq" id="WP_071480640.1">
    <property type="nucleotide sequence ID" value="NZ_CP024899.1"/>
</dbReference>
<dbReference type="InterPro" id="IPR000944">
    <property type="entry name" value="Tscrpt_reg_Rrf2"/>
</dbReference>
<sequence>MRLTTRTNLALRTLMFCAVNKDTLVRKQDVATAVNASENHLAQVINKLAQEGFITTLRGRHGGFHLARPADCISVGAVFRVFESSLPFIECFSDNNTCPLKEHCVMRPHLSRAVDAFYGALDDLYVSELVTCNSGLEALLTISGPRVPAKCGSKSTEGFIARPIEKLAAE</sequence>